<evidence type="ECO:0000313" key="1">
    <source>
        <dbReference type="EMBL" id="KAJ9054631.1"/>
    </source>
</evidence>
<gene>
    <name evidence="1" type="ORF">DSO57_1012267</name>
</gene>
<name>A0ACC2RWZ0_9FUNG</name>
<protein>
    <submittedName>
        <fullName evidence="1">Uncharacterized protein</fullName>
    </submittedName>
</protein>
<dbReference type="Proteomes" id="UP001165960">
    <property type="component" value="Unassembled WGS sequence"/>
</dbReference>
<organism evidence="1 2">
    <name type="scientific">Entomophthora muscae</name>
    <dbReference type="NCBI Taxonomy" id="34485"/>
    <lineage>
        <taxon>Eukaryota</taxon>
        <taxon>Fungi</taxon>
        <taxon>Fungi incertae sedis</taxon>
        <taxon>Zoopagomycota</taxon>
        <taxon>Entomophthoromycotina</taxon>
        <taxon>Entomophthoromycetes</taxon>
        <taxon>Entomophthorales</taxon>
        <taxon>Entomophthoraceae</taxon>
        <taxon>Entomophthora</taxon>
    </lineage>
</organism>
<proteinExistence type="predicted"/>
<comment type="caution">
    <text evidence="1">The sequence shown here is derived from an EMBL/GenBank/DDBJ whole genome shotgun (WGS) entry which is preliminary data.</text>
</comment>
<dbReference type="EMBL" id="QTSX02006433">
    <property type="protein sequence ID" value="KAJ9054631.1"/>
    <property type="molecule type" value="Genomic_DNA"/>
</dbReference>
<sequence>MREFNNLMNKESMIGTAKKQKKTPVSQINETYPVILDLLQQGPKLPLTQVPNLFAHHGIWVPERMVQLWMYRKVASVLVLASFNRNQWDGSEASHMILSSCLPCRVAVEAFSQVSAWKNFPAFTSDHG</sequence>
<evidence type="ECO:0000313" key="2">
    <source>
        <dbReference type="Proteomes" id="UP001165960"/>
    </source>
</evidence>
<reference evidence="1" key="1">
    <citation type="submission" date="2022-04" db="EMBL/GenBank/DDBJ databases">
        <title>Genome of the entomopathogenic fungus Entomophthora muscae.</title>
        <authorList>
            <person name="Elya C."/>
            <person name="Lovett B.R."/>
            <person name="Lee E."/>
            <person name="Macias A.M."/>
            <person name="Hajek A.E."/>
            <person name="De Bivort B.L."/>
            <person name="Kasson M.T."/>
            <person name="De Fine Licht H.H."/>
            <person name="Stajich J.E."/>
        </authorList>
    </citation>
    <scope>NUCLEOTIDE SEQUENCE</scope>
    <source>
        <strain evidence="1">Berkeley</strain>
    </source>
</reference>
<keyword evidence="2" id="KW-1185">Reference proteome</keyword>
<accession>A0ACC2RWZ0</accession>